<keyword evidence="2" id="KW-1185">Reference proteome</keyword>
<dbReference type="AlphaFoldDB" id="A0A9P0HQI4"/>
<evidence type="ECO:0000313" key="1">
    <source>
        <dbReference type="EMBL" id="CAH1406308.1"/>
    </source>
</evidence>
<proteinExistence type="predicted"/>
<name>A0A9P0HQI4_NEZVI</name>
<dbReference type="EMBL" id="OV725082">
    <property type="protein sequence ID" value="CAH1406308.1"/>
    <property type="molecule type" value="Genomic_DNA"/>
</dbReference>
<gene>
    <name evidence="1" type="ORF">NEZAVI_LOCUS14279</name>
</gene>
<dbReference type="Proteomes" id="UP001152798">
    <property type="component" value="Chromosome 6"/>
</dbReference>
<reference evidence="1" key="1">
    <citation type="submission" date="2022-01" db="EMBL/GenBank/DDBJ databases">
        <authorList>
            <person name="King R."/>
        </authorList>
    </citation>
    <scope>NUCLEOTIDE SEQUENCE</scope>
</reference>
<sequence>MVSSKPKEVYGHAYVSLFASPTVRSSGVPPTEPVLRKDSAEQPFLLLLYNESLSQDHKTVLPHESEKA</sequence>
<evidence type="ECO:0000313" key="2">
    <source>
        <dbReference type="Proteomes" id="UP001152798"/>
    </source>
</evidence>
<accession>A0A9P0HQI4</accession>
<organism evidence="1 2">
    <name type="scientific">Nezara viridula</name>
    <name type="common">Southern green stink bug</name>
    <name type="synonym">Cimex viridulus</name>
    <dbReference type="NCBI Taxonomy" id="85310"/>
    <lineage>
        <taxon>Eukaryota</taxon>
        <taxon>Metazoa</taxon>
        <taxon>Ecdysozoa</taxon>
        <taxon>Arthropoda</taxon>
        <taxon>Hexapoda</taxon>
        <taxon>Insecta</taxon>
        <taxon>Pterygota</taxon>
        <taxon>Neoptera</taxon>
        <taxon>Paraneoptera</taxon>
        <taxon>Hemiptera</taxon>
        <taxon>Heteroptera</taxon>
        <taxon>Panheteroptera</taxon>
        <taxon>Pentatomomorpha</taxon>
        <taxon>Pentatomoidea</taxon>
        <taxon>Pentatomidae</taxon>
        <taxon>Pentatominae</taxon>
        <taxon>Nezara</taxon>
    </lineage>
</organism>
<protein>
    <submittedName>
        <fullName evidence="1">Uncharacterized protein</fullName>
    </submittedName>
</protein>